<keyword evidence="5 7" id="KW-0949">S-adenosyl-L-methionine</keyword>
<evidence type="ECO:0000256" key="5">
    <source>
        <dbReference type="ARBA" id="ARBA00022691"/>
    </source>
</evidence>
<feature type="binding site" evidence="7">
    <location>
        <begin position="299"/>
        <end position="302"/>
    </location>
    <ligand>
        <name>substrate</name>
    </ligand>
</feature>
<evidence type="ECO:0000313" key="9">
    <source>
        <dbReference type="Proteomes" id="UP000070505"/>
    </source>
</evidence>
<keyword evidence="3 7" id="KW-0489">Methyltransferase</keyword>
<evidence type="ECO:0000256" key="4">
    <source>
        <dbReference type="ARBA" id="ARBA00022679"/>
    </source>
</evidence>
<comment type="catalytic activity">
    <reaction evidence="1 7">
        <text>guanosine(46) in tRNA + S-adenosyl-L-methionine = N(7)-methylguanosine(46) in tRNA + S-adenosyl-L-homocysteine</text>
        <dbReference type="Rhea" id="RHEA:42708"/>
        <dbReference type="Rhea" id="RHEA-COMP:10188"/>
        <dbReference type="Rhea" id="RHEA-COMP:10189"/>
        <dbReference type="ChEBI" id="CHEBI:57856"/>
        <dbReference type="ChEBI" id="CHEBI:59789"/>
        <dbReference type="ChEBI" id="CHEBI:74269"/>
        <dbReference type="ChEBI" id="CHEBI:74480"/>
        <dbReference type="EC" id="2.1.1.33"/>
    </reaction>
</comment>
<dbReference type="PANTHER" id="PTHR23417">
    <property type="entry name" value="3-DEOXY-D-MANNO-OCTULOSONIC-ACID TRANSFERASE/TRNA GUANINE-N 7 - -METHYLTRANSFERASE"/>
    <property type="match status" value="1"/>
</dbReference>
<evidence type="ECO:0000256" key="1">
    <source>
        <dbReference type="ARBA" id="ARBA00000142"/>
    </source>
</evidence>
<feature type="binding site" evidence="7">
    <location>
        <position position="180"/>
    </location>
    <ligand>
        <name>S-adenosyl-L-methionine</name>
        <dbReference type="ChEBI" id="CHEBI:59789"/>
    </ligand>
</feature>
<dbReference type="GO" id="GO:0008176">
    <property type="term" value="F:tRNA (guanine(46)-N7)-methyltransferase activity"/>
    <property type="evidence" value="ECO:0007669"/>
    <property type="project" value="UniProtKB-UniRule"/>
</dbReference>
<dbReference type="EC" id="2.1.1.33" evidence="7"/>
<comment type="pathway">
    <text evidence="7">tRNA modification; N(7)-methylguanine-tRNA biosynthesis.</text>
</comment>
<dbReference type="Pfam" id="PF02390">
    <property type="entry name" value="Methyltransf_4"/>
    <property type="match status" value="2"/>
</dbReference>
<dbReference type="InterPro" id="IPR029063">
    <property type="entry name" value="SAM-dependent_MTases_sf"/>
</dbReference>
<protein>
    <recommendedName>
        <fullName evidence="7">tRNA (guanine-N(7)-)-methyltransferase</fullName>
        <ecNumber evidence="7">2.1.1.33</ecNumber>
    </recommendedName>
    <alternativeName>
        <fullName evidence="7">tRNA (guanine(46)-N(7))-methyltransferase</fullName>
    </alternativeName>
    <alternativeName>
        <fullName evidence="7">tRNA(m7G46)-methyltransferase</fullName>
    </alternativeName>
</protein>
<comment type="caution">
    <text evidence="7">Lacks conserved residue(s) required for the propagation of feature annotation.</text>
</comment>
<dbReference type="InterPro" id="IPR003358">
    <property type="entry name" value="tRNA_(Gua-N-7)_MeTrfase_Trmb"/>
</dbReference>
<comment type="function">
    <text evidence="2 7">Catalyzes the formation of N(7)-methylguanine at position 46 (m7G46) in tRNA.</text>
</comment>
<keyword evidence="4 7" id="KW-0808">Transferase</keyword>
<dbReference type="PROSITE" id="PS51625">
    <property type="entry name" value="SAM_MT_TRMB"/>
    <property type="match status" value="1"/>
</dbReference>
<feature type="binding site" evidence="7">
    <location>
        <position position="202"/>
    </location>
    <ligand>
        <name>S-adenosyl-L-methionine</name>
        <dbReference type="ChEBI" id="CHEBI:59789"/>
    </ligand>
</feature>
<feature type="binding site" evidence="7">
    <location>
        <position position="84"/>
    </location>
    <ligand>
        <name>S-adenosyl-L-methionine</name>
        <dbReference type="ChEBI" id="CHEBI:59789"/>
    </ligand>
</feature>
<dbReference type="HAMAP" id="MF_01057">
    <property type="entry name" value="tRNA_methyltr_TrmB"/>
    <property type="match status" value="1"/>
</dbReference>
<evidence type="ECO:0000256" key="3">
    <source>
        <dbReference type="ARBA" id="ARBA00022603"/>
    </source>
</evidence>
<evidence type="ECO:0000256" key="7">
    <source>
        <dbReference type="HAMAP-Rule" id="MF_01057"/>
    </source>
</evidence>
<reference evidence="8 9" key="1">
    <citation type="submission" date="2016-02" db="EMBL/GenBank/DDBJ databases">
        <authorList>
            <person name="Wen L."/>
            <person name="He K."/>
            <person name="Yang H."/>
        </authorList>
    </citation>
    <scope>NUCLEOTIDE SEQUENCE [LARGE SCALE GENOMIC DNA]</scope>
    <source>
        <strain evidence="8 9">CMW7778B</strain>
    </source>
</reference>
<dbReference type="AlphaFoldDB" id="A0A135ZBU6"/>
<dbReference type="GO" id="GO:0043527">
    <property type="term" value="C:tRNA methyltransferase complex"/>
    <property type="evidence" value="ECO:0007669"/>
    <property type="project" value="TreeGrafter"/>
</dbReference>
<dbReference type="Proteomes" id="UP000070505">
    <property type="component" value="Unassembled WGS sequence"/>
</dbReference>
<comment type="similarity">
    <text evidence="7">Belongs to the class I-like SAM-binding methyltransferase superfamily. TrmB family.</text>
</comment>
<dbReference type="UniPathway" id="UPA00989"/>
<sequence>MIMNNEDAEQENSSMISKDRAVLSFVRRSARLDARLQRAKDSYSSKYLLDVSEGNGSLRLTKNLIIDREWISKNWGNSNPLVVEIGSGQGENIVSAASANPNTNFLALEVYDPGVAHTMLLASKCESSCESESSSESSSSSSESYKSLKESTYDSFNNSSHNNESKISKGLKNLRIAQVNAPDFFKACDSNVISEIWTFFPDPWPKMKHHKRRIVQNELAQDIHKALSKGGFWRIATDIEDYALHVHEVMDNRLDFKNIGHKYVSLPIEHVGKGNADEAEALPHADFCESERFEGRVLTNFERKGLEACRVIHDITYMSI</sequence>
<name>A0A135ZBU6_GARVA</name>
<dbReference type="PANTHER" id="PTHR23417:SF14">
    <property type="entry name" value="PENTACOTRIPEPTIDE-REPEAT REGION OF PRORP DOMAIN-CONTAINING PROTEIN"/>
    <property type="match status" value="1"/>
</dbReference>
<gene>
    <name evidence="7" type="primary">trmB</name>
    <name evidence="8" type="ORF">HMPREF3230_00079</name>
</gene>
<dbReference type="EMBL" id="LSRC01000004">
    <property type="protein sequence ID" value="KXI19088.1"/>
    <property type="molecule type" value="Genomic_DNA"/>
</dbReference>
<evidence type="ECO:0000256" key="6">
    <source>
        <dbReference type="ARBA" id="ARBA00022694"/>
    </source>
</evidence>
<dbReference type="PATRIC" id="fig|2702.101.peg.77"/>
<comment type="caution">
    <text evidence="8">The sequence shown here is derived from an EMBL/GenBank/DDBJ whole genome shotgun (WGS) entry which is preliminary data.</text>
</comment>
<feature type="binding site" evidence="7">
    <location>
        <position position="206"/>
    </location>
    <ligand>
        <name>substrate</name>
    </ligand>
</feature>
<organism evidence="8 9">
    <name type="scientific">Gardnerella vaginalis</name>
    <dbReference type="NCBI Taxonomy" id="2702"/>
    <lineage>
        <taxon>Bacteria</taxon>
        <taxon>Bacillati</taxon>
        <taxon>Actinomycetota</taxon>
        <taxon>Actinomycetes</taxon>
        <taxon>Bifidobacteriales</taxon>
        <taxon>Bifidobacteriaceae</taxon>
        <taxon>Gardnerella</taxon>
    </lineage>
</organism>
<keyword evidence="6 7" id="KW-0819">tRNA processing</keyword>
<feature type="binding site" evidence="7">
    <location>
        <position position="238"/>
    </location>
    <ligand>
        <name>substrate</name>
    </ligand>
</feature>
<evidence type="ECO:0000256" key="2">
    <source>
        <dbReference type="ARBA" id="ARBA00003015"/>
    </source>
</evidence>
<accession>A0A135ZBU6</accession>
<dbReference type="InterPro" id="IPR055361">
    <property type="entry name" value="tRNA_methyltr_TrmB_bact"/>
</dbReference>
<dbReference type="SUPFAM" id="SSF53335">
    <property type="entry name" value="S-adenosyl-L-methionine-dependent methyltransferases"/>
    <property type="match status" value="1"/>
</dbReference>
<evidence type="ECO:0000313" key="8">
    <source>
        <dbReference type="EMBL" id="KXI19088.1"/>
    </source>
</evidence>
<dbReference type="Gene3D" id="3.40.50.150">
    <property type="entry name" value="Vaccinia Virus protein VP39"/>
    <property type="match status" value="1"/>
</dbReference>
<proteinExistence type="inferred from homology"/>
<feature type="binding site" evidence="7">
    <location>
        <position position="109"/>
    </location>
    <ligand>
        <name>S-adenosyl-L-methionine</name>
        <dbReference type="ChEBI" id="CHEBI:59789"/>
    </ligand>
</feature>